<feature type="signal peptide" evidence="1">
    <location>
        <begin position="1"/>
        <end position="20"/>
    </location>
</feature>
<dbReference type="InterPro" id="IPR037448">
    <property type="entry name" value="Zig-8"/>
</dbReference>
<dbReference type="InterPro" id="IPR013783">
    <property type="entry name" value="Ig-like_fold"/>
</dbReference>
<evidence type="ECO:0000313" key="4">
    <source>
        <dbReference type="Proteomes" id="UP001187531"/>
    </source>
</evidence>
<dbReference type="EMBL" id="JAVRJZ010000002">
    <property type="protein sequence ID" value="KAK2725466.1"/>
    <property type="molecule type" value="Genomic_DNA"/>
</dbReference>
<dbReference type="Gene3D" id="2.60.40.10">
    <property type="entry name" value="Immunoglobulins"/>
    <property type="match status" value="2"/>
</dbReference>
<comment type="caution">
    <text evidence="3">The sequence shown here is derived from an EMBL/GenBank/DDBJ whole genome shotgun (WGS) entry which is preliminary data.</text>
</comment>
<dbReference type="PANTHER" id="PTHR23279:SF41">
    <property type="entry name" value="DEFECTIVE PROBOSCIS EXTENSION RESPONSE 4-RELATED"/>
    <property type="match status" value="1"/>
</dbReference>
<dbReference type="Pfam" id="PF07686">
    <property type="entry name" value="V-set"/>
    <property type="match status" value="1"/>
</dbReference>
<dbReference type="SMART" id="SM00408">
    <property type="entry name" value="IGc2"/>
    <property type="match status" value="2"/>
</dbReference>
<feature type="domain" description="Ig-like" evidence="2">
    <location>
        <begin position="37"/>
        <end position="125"/>
    </location>
</feature>
<dbReference type="PROSITE" id="PS50835">
    <property type="entry name" value="IG_LIKE"/>
    <property type="match status" value="2"/>
</dbReference>
<dbReference type="Proteomes" id="UP001187531">
    <property type="component" value="Unassembled WGS sequence"/>
</dbReference>
<dbReference type="AlphaFoldDB" id="A0AA88IEW6"/>
<dbReference type="PANTHER" id="PTHR23279">
    <property type="entry name" value="DEFECTIVE PROBOSCIS EXTENSION RESPONSE DPR -RELATED"/>
    <property type="match status" value="1"/>
</dbReference>
<dbReference type="InterPro" id="IPR003598">
    <property type="entry name" value="Ig_sub2"/>
</dbReference>
<gene>
    <name evidence="3" type="ORF">QYM36_000080</name>
</gene>
<dbReference type="SUPFAM" id="SSF48726">
    <property type="entry name" value="Immunoglobulin"/>
    <property type="match status" value="2"/>
</dbReference>
<dbReference type="GO" id="GO:0050808">
    <property type="term" value="P:synapse organization"/>
    <property type="evidence" value="ECO:0007669"/>
    <property type="project" value="TreeGrafter"/>
</dbReference>
<dbReference type="InterPro" id="IPR007110">
    <property type="entry name" value="Ig-like_dom"/>
</dbReference>
<proteinExistence type="predicted"/>
<sequence>MMKLFLWILALVEMVSLAYTNEGGSELEATRDYFTGPSFDISLPTISTVAAGQTAYLQCKVRLQGDRKVSWIRQRDLHILTVGTLTYTNDARFSAVHVPGTDTWTLRLKPVQVRDAGTYECQVSSEPKISRSVLLNVVVAKAKIGPPELFIKVGSDINLTCLAPQSSEPPSFITWHHAGQVLNFVNRPRLHIDRRTVDVSRLIIKNANPNDSGNYTCSPDGVEPASVFVHVLSGEHPAAMQHGSATPSASSLIVIISILMILVTSL</sequence>
<dbReference type="SMART" id="SM00409">
    <property type="entry name" value="IG"/>
    <property type="match status" value="2"/>
</dbReference>
<evidence type="ECO:0000256" key="1">
    <source>
        <dbReference type="SAM" id="SignalP"/>
    </source>
</evidence>
<dbReference type="SMART" id="SM00406">
    <property type="entry name" value="IGv"/>
    <property type="match status" value="2"/>
</dbReference>
<keyword evidence="1" id="KW-0732">Signal</keyword>
<evidence type="ECO:0000259" key="2">
    <source>
        <dbReference type="PROSITE" id="PS50835"/>
    </source>
</evidence>
<dbReference type="InterPro" id="IPR036179">
    <property type="entry name" value="Ig-like_dom_sf"/>
</dbReference>
<protein>
    <recommendedName>
        <fullName evidence="2">Ig-like domain-containing protein</fullName>
    </recommendedName>
</protein>
<dbReference type="InterPro" id="IPR013106">
    <property type="entry name" value="Ig_V-set"/>
</dbReference>
<dbReference type="CDD" id="cd00099">
    <property type="entry name" value="IgV"/>
    <property type="match status" value="1"/>
</dbReference>
<feature type="domain" description="Ig-like" evidence="2">
    <location>
        <begin position="127"/>
        <end position="217"/>
    </location>
</feature>
<dbReference type="Pfam" id="PF13927">
    <property type="entry name" value="Ig_3"/>
    <property type="match status" value="1"/>
</dbReference>
<dbReference type="GO" id="GO:0032589">
    <property type="term" value="C:neuron projection membrane"/>
    <property type="evidence" value="ECO:0007669"/>
    <property type="project" value="TreeGrafter"/>
</dbReference>
<dbReference type="InterPro" id="IPR003599">
    <property type="entry name" value="Ig_sub"/>
</dbReference>
<feature type="chain" id="PRO_5041721804" description="Ig-like domain-containing protein" evidence="1">
    <location>
        <begin position="21"/>
        <end position="266"/>
    </location>
</feature>
<evidence type="ECO:0000313" key="3">
    <source>
        <dbReference type="EMBL" id="KAK2725466.1"/>
    </source>
</evidence>
<dbReference type="FunFam" id="2.60.40.10:FF:000129">
    <property type="entry name" value="CLUMA_CG018772, isoform A"/>
    <property type="match status" value="1"/>
</dbReference>
<name>A0AA88IEW6_ARTSF</name>
<reference evidence="3" key="1">
    <citation type="submission" date="2023-07" db="EMBL/GenBank/DDBJ databases">
        <title>Chromosome-level genome assembly of Artemia franciscana.</title>
        <authorList>
            <person name="Jo E."/>
        </authorList>
    </citation>
    <scope>NUCLEOTIDE SEQUENCE</scope>
    <source>
        <tissue evidence="3">Whole body</tissue>
    </source>
</reference>
<accession>A0AA88IEW6</accession>
<keyword evidence="4" id="KW-1185">Reference proteome</keyword>
<organism evidence="3 4">
    <name type="scientific">Artemia franciscana</name>
    <name type="common">Brine shrimp</name>
    <name type="synonym">Artemia sanfranciscana</name>
    <dbReference type="NCBI Taxonomy" id="6661"/>
    <lineage>
        <taxon>Eukaryota</taxon>
        <taxon>Metazoa</taxon>
        <taxon>Ecdysozoa</taxon>
        <taxon>Arthropoda</taxon>
        <taxon>Crustacea</taxon>
        <taxon>Branchiopoda</taxon>
        <taxon>Anostraca</taxon>
        <taxon>Artemiidae</taxon>
        <taxon>Artemia</taxon>
    </lineage>
</organism>